<feature type="region of interest" description="Disordered" evidence="1">
    <location>
        <begin position="1"/>
        <end position="30"/>
    </location>
</feature>
<feature type="domain" description="CheW-like" evidence="2">
    <location>
        <begin position="36"/>
        <end position="183"/>
    </location>
</feature>
<dbReference type="PROSITE" id="PS50851">
    <property type="entry name" value="CHEW"/>
    <property type="match status" value="1"/>
</dbReference>
<dbReference type="GO" id="GO:0007165">
    <property type="term" value="P:signal transduction"/>
    <property type="evidence" value="ECO:0007669"/>
    <property type="project" value="InterPro"/>
</dbReference>
<dbReference type="GO" id="GO:0006935">
    <property type="term" value="P:chemotaxis"/>
    <property type="evidence" value="ECO:0007669"/>
    <property type="project" value="InterPro"/>
</dbReference>
<dbReference type="PANTHER" id="PTHR22617:SF23">
    <property type="entry name" value="CHEMOTAXIS PROTEIN CHEW"/>
    <property type="match status" value="1"/>
</dbReference>
<evidence type="ECO:0000256" key="1">
    <source>
        <dbReference type="SAM" id="MobiDB-lite"/>
    </source>
</evidence>
<dbReference type="EMBL" id="NBYN01000056">
    <property type="protein sequence ID" value="OSO89329.1"/>
    <property type="molecule type" value="Genomic_DNA"/>
</dbReference>
<protein>
    <submittedName>
        <fullName evidence="3">Chemotaxis protein CheW</fullName>
    </submittedName>
</protein>
<dbReference type="GO" id="GO:0005829">
    <property type="term" value="C:cytosol"/>
    <property type="evidence" value="ECO:0007669"/>
    <property type="project" value="TreeGrafter"/>
</dbReference>
<dbReference type="InterPro" id="IPR036061">
    <property type="entry name" value="CheW-like_dom_sf"/>
</dbReference>
<dbReference type="InterPro" id="IPR002545">
    <property type="entry name" value="CheW-lke_dom"/>
</dbReference>
<gene>
    <name evidence="3" type="ORF">B7O87_12970</name>
</gene>
<feature type="compositionally biased region" description="Basic and acidic residues" evidence="1">
    <location>
        <begin position="7"/>
        <end position="24"/>
    </location>
</feature>
<dbReference type="Pfam" id="PF01584">
    <property type="entry name" value="CheW"/>
    <property type="match status" value="1"/>
</dbReference>
<dbReference type="SMART" id="SM00260">
    <property type="entry name" value="CheW"/>
    <property type="match status" value="1"/>
</dbReference>
<comment type="caution">
    <text evidence="3">The sequence shown here is derived from an EMBL/GenBank/DDBJ whole genome shotgun (WGS) entry which is preliminary data.</text>
</comment>
<reference evidence="4" key="1">
    <citation type="submission" date="2017-04" db="EMBL/GenBank/DDBJ databases">
        <authorList>
            <person name="Abreu V.A."/>
            <person name="Popin R.V."/>
            <person name="Rigonato J."/>
            <person name="Andreote A.P."/>
            <person name="Schaker P.C."/>
            <person name="Hoff-Risseti C."/>
            <person name="Alvarenga D.O."/>
            <person name="Varani A.M."/>
            <person name="Fiore M.F."/>
        </authorList>
    </citation>
    <scope>NUCLEOTIDE SEQUENCE [LARGE SCALE GENOMIC DNA]</scope>
    <source>
        <strain evidence="4">CENA303</strain>
    </source>
</reference>
<evidence type="ECO:0000313" key="4">
    <source>
        <dbReference type="Proteomes" id="UP000192997"/>
    </source>
</evidence>
<dbReference type="InterPro" id="IPR039315">
    <property type="entry name" value="CheW"/>
</dbReference>
<sequence length="194" mass="21945">MVSKPDFVIDPRQNRHAKLPENTDTKGLNQSPSLKDELYLRFYLSSPEEFALPLIGIKEVIEITPHQIIPIPSTSPLVLGVVNWRGQLIWVVDLGKFMGEMIPLNIERRSQVSVITTEYEDAIIGLAVDQICATFWLDMESVVAPTDVPDDIVPFVQGEWLDSENNKSVKLINQKVILQSDKWASMVKFNQEGK</sequence>
<evidence type="ECO:0000259" key="2">
    <source>
        <dbReference type="PROSITE" id="PS50851"/>
    </source>
</evidence>
<name>A0A1X4G4J9_9CYAN</name>
<dbReference type="Gene3D" id="2.30.30.40">
    <property type="entry name" value="SH3 Domains"/>
    <property type="match status" value="1"/>
</dbReference>
<dbReference type="RefSeq" id="WP_009341880.1">
    <property type="nucleotide sequence ID" value="NZ_NBYN01000056.1"/>
</dbReference>
<dbReference type="PANTHER" id="PTHR22617">
    <property type="entry name" value="CHEMOTAXIS SENSOR HISTIDINE KINASE-RELATED"/>
    <property type="match status" value="1"/>
</dbReference>
<organism evidence="3 4">
    <name type="scientific">Cylindrospermopsis raciborskii CENA303</name>
    <dbReference type="NCBI Taxonomy" id="1170769"/>
    <lineage>
        <taxon>Bacteria</taxon>
        <taxon>Bacillati</taxon>
        <taxon>Cyanobacteriota</taxon>
        <taxon>Cyanophyceae</taxon>
        <taxon>Nostocales</taxon>
        <taxon>Aphanizomenonaceae</taxon>
        <taxon>Cylindrospermopsis</taxon>
    </lineage>
</organism>
<evidence type="ECO:0000313" key="3">
    <source>
        <dbReference type="EMBL" id="OSO89329.1"/>
    </source>
</evidence>
<dbReference type="AlphaFoldDB" id="A0A1X4G4J9"/>
<proteinExistence type="predicted"/>
<dbReference type="Gene3D" id="2.40.50.180">
    <property type="entry name" value="CheA-289, Domain 4"/>
    <property type="match status" value="1"/>
</dbReference>
<dbReference type="SUPFAM" id="SSF50341">
    <property type="entry name" value="CheW-like"/>
    <property type="match status" value="1"/>
</dbReference>
<dbReference type="Proteomes" id="UP000192997">
    <property type="component" value="Unassembled WGS sequence"/>
</dbReference>
<accession>A0A1X4G4J9</accession>